<keyword evidence="3" id="KW-1185">Reference proteome</keyword>
<dbReference type="InterPro" id="IPR019734">
    <property type="entry name" value="TPR_rpt"/>
</dbReference>
<dbReference type="Pfam" id="PF13424">
    <property type="entry name" value="TPR_12"/>
    <property type="match status" value="1"/>
</dbReference>
<dbReference type="PROSITE" id="PS50005">
    <property type="entry name" value="TPR"/>
    <property type="match status" value="1"/>
</dbReference>
<evidence type="ECO:0000313" key="3">
    <source>
        <dbReference type="Proteomes" id="UP000230750"/>
    </source>
</evidence>
<dbReference type="SMART" id="SM00028">
    <property type="entry name" value="TPR"/>
    <property type="match status" value="2"/>
</dbReference>
<dbReference type="STRING" id="307972.A0A2G8L9N3"/>
<dbReference type="Gene3D" id="1.25.40.10">
    <property type="entry name" value="Tetratricopeptide repeat domain"/>
    <property type="match status" value="3"/>
</dbReference>
<dbReference type="GO" id="GO:0043161">
    <property type="term" value="P:proteasome-mediated ubiquitin-dependent protein catabolic process"/>
    <property type="evidence" value="ECO:0007669"/>
    <property type="project" value="TreeGrafter"/>
</dbReference>
<keyword evidence="1" id="KW-0802">TPR repeat</keyword>
<dbReference type="GO" id="GO:0031462">
    <property type="term" value="C:Cul2-RING ubiquitin ligase complex"/>
    <property type="evidence" value="ECO:0007669"/>
    <property type="project" value="TreeGrafter"/>
</dbReference>
<dbReference type="OrthoDB" id="7103806at2759"/>
<feature type="repeat" description="TPR" evidence="1">
    <location>
        <begin position="446"/>
        <end position="479"/>
    </location>
</feature>
<name>A0A2G8L9N3_STIJA</name>
<gene>
    <name evidence="2" type="ORF">BSL78_06163</name>
</gene>
<comment type="caution">
    <text evidence="2">The sequence shown here is derived from an EMBL/GenBank/DDBJ whole genome shotgun (WGS) entry which is preliminary data.</text>
</comment>
<dbReference type="InterPro" id="IPR042476">
    <property type="entry name" value="APPBP2"/>
</dbReference>
<organism evidence="2 3">
    <name type="scientific">Stichopus japonicus</name>
    <name type="common">Sea cucumber</name>
    <dbReference type="NCBI Taxonomy" id="307972"/>
    <lineage>
        <taxon>Eukaryota</taxon>
        <taxon>Metazoa</taxon>
        <taxon>Echinodermata</taxon>
        <taxon>Eleutherozoa</taxon>
        <taxon>Echinozoa</taxon>
        <taxon>Holothuroidea</taxon>
        <taxon>Aspidochirotacea</taxon>
        <taxon>Aspidochirotida</taxon>
        <taxon>Stichopodidae</taxon>
        <taxon>Apostichopus</taxon>
    </lineage>
</organism>
<dbReference type="SUPFAM" id="SSF48452">
    <property type="entry name" value="TPR-like"/>
    <property type="match status" value="3"/>
</dbReference>
<proteinExistence type="predicted"/>
<dbReference type="GO" id="GO:0006886">
    <property type="term" value="P:intracellular protein transport"/>
    <property type="evidence" value="ECO:0007669"/>
    <property type="project" value="InterPro"/>
</dbReference>
<dbReference type="GO" id="GO:1990756">
    <property type="term" value="F:ubiquitin-like ligase-substrate adaptor activity"/>
    <property type="evidence" value="ECO:0007669"/>
    <property type="project" value="TreeGrafter"/>
</dbReference>
<dbReference type="PANTHER" id="PTHR46575">
    <property type="entry name" value="AMYLOID PROTEIN-BINDING PROTEIN 2"/>
    <property type="match status" value="1"/>
</dbReference>
<evidence type="ECO:0000313" key="2">
    <source>
        <dbReference type="EMBL" id="PIK56962.1"/>
    </source>
</evidence>
<dbReference type="Proteomes" id="UP000230750">
    <property type="component" value="Unassembled WGS sequence"/>
</dbReference>
<sequence>MAIVASELHWVPETLYNASVSCIVVNFKKYRRELPQLPRNVQFDVYYKLYKQGNLCQLAMEFSDLGQFEVVLKASHVRNKRNLLHHCFQALMDHGMNLATILSDAFSSRATLLQSDQRVEQERGLHLGFYWYRNHYLLFDVFLGDFLSEAGWFLQAEKTYNSCLKICEQYEDNQSLARVFECCTRLIHVQTSNCRYTEAEASYQLGTKILHQLQNSGLKIGASVLEAEKCALLFSRSHYDEAYQYCLRSLHAMNSSSPIHSIINVLRTASKACVVKREFKKAELLIRHAVSLVREHCGTRHPKYSDVLLDFGFYLLNVDSIIQCTAVYQQALDIRLAAFGGQNLHVAVAHEDLAYASYVHQYSSGRFRDAKDHAEKAISIITQILPDDHLLLASSRRVKALILEELAIDSDDKQRESKLLQEAHDLHSSSLNLAIKAFGEFNVQTAKHYGNLGRLYQSMKKYKEAEKMHLKAIEIKENLLGEDDYEVALSVGHLASLYNYDMALFEKAEKLYLRSISIGKKLFGPGYSGLEYDYRGLTRLYAKTSNFEKVMQYHNILTQWSQMREKTSGPVDILEYLANCHSENTTMEIVDTFFKMDSHQSCIGSGPSRDDAKRPAVK</sequence>
<accession>A0A2G8L9N3</accession>
<dbReference type="PANTHER" id="PTHR46575:SF1">
    <property type="entry name" value="AMYLOID PROTEIN-BINDING PROTEIN 2"/>
    <property type="match status" value="1"/>
</dbReference>
<protein>
    <submittedName>
        <fullName evidence="2">Putative amyloid protein-binding protein 2</fullName>
    </submittedName>
</protein>
<dbReference type="EMBL" id="MRZV01000159">
    <property type="protein sequence ID" value="PIK56962.1"/>
    <property type="molecule type" value="Genomic_DNA"/>
</dbReference>
<dbReference type="InterPro" id="IPR011990">
    <property type="entry name" value="TPR-like_helical_dom_sf"/>
</dbReference>
<reference evidence="2 3" key="1">
    <citation type="journal article" date="2017" name="PLoS Biol.">
        <title>The sea cucumber genome provides insights into morphological evolution and visceral regeneration.</title>
        <authorList>
            <person name="Zhang X."/>
            <person name="Sun L."/>
            <person name="Yuan J."/>
            <person name="Sun Y."/>
            <person name="Gao Y."/>
            <person name="Zhang L."/>
            <person name="Li S."/>
            <person name="Dai H."/>
            <person name="Hamel J.F."/>
            <person name="Liu C."/>
            <person name="Yu Y."/>
            <person name="Liu S."/>
            <person name="Lin W."/>
            <person name="Guo K."/>
            <person name="Jin S."/>
            <person name="Xu P."/>
            <person name="Storey K.B."/>
            <person name="Huan P."/>
            <person name="Zhang T."/>
            <person name="Zhou Y."/>
            <person name="Zhang J."/>
            <person name="Lin C."/>
            <person name="Li X."/>
            <person name="Xing L."/>
            <person name="Huo D."/>
            <person name="Sun M."/>
            <person name="Wang L."/>
            <person name="Mercier A."/>
            <person name="Li F."/>
            <person name="Yang H."/>
            <person name="Xiang J."/>
        </authorList>
    </citation>
    <scope>NUCLEOTIDE SEQUENCE [LARGE SCALE GENOMIC DNA]</scope>
    <source>
        <strain evidence="2">Shaxun</strain>
        <tissue evidence="2">Muscle</tissue>
    </source>
</reference>
<dbReference type="AlphaFoldDB" id="A0A2G8L9N3"/>
<evidence type="ECO:0000256" key="1">
    <source>
        <dbReference type="PROSITE-ProRule" id="PRU00339"/>
    </source>
</evidence>